<feature type="domain" description="Parvovirus non-structural protein 1 helicase" evidence="6">
    <location>
        <begin position="358"/>
        <end position="468"/>
    </location>
</feature>
<reference evidence="7" key="1">
    <citation type="submission" date="2020-09" db="EMBL/GenBank/DDBJ databases">
        <authorList>
            <person name="Dai Z."/>
            <person name="Yang S."/>
            <person name="Zhang W."/>
        </authorList>
    </citation>
    <scope>NUCLEOTIDE SEQUENCE</scope>
    <source>
        <strain evidence="7">Ybw116par017</strain>
    </source>
</reference>
<organism evidence="7">
    <name type="scientific">Phylloscopus inornatus ambidensovirus</name>
    <dbReference type="NCBI Taxonomy" id="2794452"/>
    <lineage>
        <taxon>Viruses</taxon>
        <taxon>Monodnaviria</taxon>
        <taxon>Shotokuvirae</taxon>
        <taxon>Cossaviricota</taxon>
        <taxon>Quintoviricetes</taxon>
        <taxon>Piccovirales</taxon>
        <taxon>Parvoviridae</taxon>
        <taxon>Densovirinae</taxon>
        <taxon>Ambidensovirus</taxon>
    </lineage>
</organism>
<reference evidence="7" key="2">
    <citation type="journal article" date="2022" name="Gigascience">
        <title>Parvovirus dark matter in the cloaca of wild birds.</title>
        <authorList>
            <person name="Dai Z."/>
            <person name="Wang H."/>
            <person name="Wu H."/>
            <person name="Zhang Q."/>
            <person name="Ji L."/>
            <person name="Wang X."/>
            <person name="Shen Q."/>
            <person name="Yang S."/>
            <person name="Ma X."/>
            <person name="Shan T."/>
            <person name="Zhang W."/>
        </authorList>
    </citation>
    <scope>NUCLEOTIDE SEQUENCE</scope>
    <source>
        <strain evidence="7">Ybw116par017</strain>
    </source>
</reference>
<sequence>MGRRQDIEELAENTGSCSRSGNEKTKLFVQEKNIRIPDGSERNVKNNVQKRDFYDLLVHTLQNTVPRRKILHDIYARDADGGRDGLARRCMGINYGGNIFITAAHGDHWHVVHDCNYSSSTCRCARINYFKDNFTRFGRRLVHSSEFTVRHWYNLAAYFEKGGRQLDIVYIAGRTWLQYNKTGRNTLQGCSNFGQTELVEGSNDEKSISDFIACGSNTNEGERIGESGTSVTKKTRTEKRCKGARIEEFIQKLPAAPLSNIFSTRYWSQGPWRYESQNSPLMQTVMKNIGLQYCDKTIEDMYKIFRSCEANKLIFNAPMGDISTYYYGLKKSVYIMEELLKFQFRDNRFLIEQFLQDVYNICNKVKLKKNTLFVLSQANAGKNYFFDAVVHYFLNFGLLGNFNKYNGFPMMECVNRRIILWNEPVVEPSAFETLKTIFGGDTANAKVKFSGDAIIGRTPVIVLSNNDVFPKDSAFRTRMIKYEWQPCPHLKLAKKKPWPLAFYYLLKKYGILDKAITQTESDDE</sequence>
<name>A0A8E7G2K7_9VIRU</name>
<dbReference type="EMBL" id="MW046600">
    <property type="protein sequence ID" value="QVW56837.1"/>
    <property type="molecule type" value="Genomic_DNA"/>
</dbReference>
<keyword evidence="3" id="KW-0547">Nucleotide-binding</keyword>
<keyword evidence="4" id="KW-0067">ATP-binding</keyword>
<protein>
    <submittedName>
        <fullName evidence="7">Nonstructural protein NS1</fullName>
    </submittedName>
</protein>
<evidence type="ECO:0000256" key="1">
    <source>
        <dbReference type="ARBA" id="ARBA00004340"/>
    </source>
</evidence>
<evidence type="ECO:0000259" key="6">
    <source>
        <dbReference type="Pfam" id="PF01057"/>
    </source>
</evidence>
<accession>A0A8E7G2K7</accession>
<evidence type="ECO:0000313" key="7">
    <source>
        <dbReference type="EMBL" id="QVW56837.1"/>
    </source>
</evidence>
<evidence type="ECO:0000256" key="5">
    <source>
        <dbReference type="SAM" id="MobiDB-lite"/>
    </source>
</evidence>
<feature type="region of interest" description="Disordered" evidence="5">
    <location>
        <begin position="1"/>
        <end position="22"/>
    </location>
</feature>
<dbReference type="InterPro" id="IPR001257">
    <property type="entry name" value="Parvovirus_NS1_helicase"/>
</dbReference>
<evidence type="ECO:0000256" key="3">
    <source>
        <dbReference type="ARBA" id="ARBA00022741"/>
    </source>
</evidence>
<dbReference type="GO" id="GO:0043657">
    <property type="term" value="C:host cell"/>
    <property type="evidence" value="ECO:0007669"/>
    <property type="project" value="UniProtKB-SubCell"/>
</dbReference>
<evidence type="ECO:0000256" key="4">
    <source>
        <dbReference type="ARBA" id="ARBA00022840"/>
    </source>
</evidence>
<proteinExistence type="predicted"/>
<dbReference type="GO" id="GO:0005524">
    <property type="term" value="F:ATP binding"/>
    <property type="evidence" value="ECO:0007669"/>
    <property type="project" value="UniProtKB-KW"/>
</dbReference>
<keyword evidence="2" id="KW-0235">DNA replication</keyword>
<dbReference type="GO" id="GO:0006260">
    <property type="term" value="P:DNA replication"/>
    <property type="evidence" value="ECO:0007669"/>
    <property type="project" value="UniProtKB-KW"/>
</dbReference>
<comment type="subcellular location">
    <subcellularLocation>
        <location evidence="1">Host cell</location>
    </subcellularLocation>
</comment>
<evidence type="ECO:0000256" key="2">
    <source>
        <dbReference type="ARBA" id="ARBA00022705"/>
    </source>
</evidence>
<dbReference type="Pfam" id="PF01057">
    <property type="entry name" value="Parvo_NS1"/>
    <property type="match status" value="1"/>
</dbReference>
<dbReference type="GO" id="GO:0019079">
    <property type="term" value="P:viral genome replication"/>
    <property type="evidence" value="ECO:0007669"/>
    <property type="project" value="InterPro"/>
</dbReference>